<evidence type="ECO:0000313" key="2">
    <source>
        <dbReference type="Proteomes" id="UP001233999"/>
    </source>
</evidence>
<reference evidence="1" key="2">
    <citation type="submission" date="2023-05" db="EMBL/GenBank/DDBJ databases">
        <authorList>
            <person name="Fouks B."/>
        </authorList>
    </citation>
    <scope>NUCLEOTIDE SEQUENCE</scope>
    <source>
        <strain evidence="1">Stay&amp;Tobe</strain>
        <tissue evidence="1">Testes</tissue>
    </source>
</reference>
<protein>
    <submittedName>
        <fullName evidence="1">Uncharacterized protein</fullName>
    </submittedName>
</protein>
<name>A0AAD7ZJY9_DIPPU</name>
<sequence length="68" mass="7320">GGEYKIAYGRVMTSSFTVSTKRKEAFTEELGSVLTRRTVVTVHEERTIIGGDGGGGGVDIEEVSTFHL</sequence>
<evidence type="ECO:0000313" key="1">
    <source>
        <dbReference type="EMBL" id="KAJ9582109.1"/>
    </source>
</evidence>
<dbReference type="EMBL" id="JASPKZ010007829">
    <property type="protein sequence ID" value="KAJ9582109.1"/>
    <property type="molecule type" value="Genomic_DNA"/>
</dbReference>
<proteinExistence type="predicted"/>
<comment type="caution">
    <text evidence="1">The sequence shown here is derived from an EMBL/GenBank/DDBJ whole genome shotgun (WGS) entry which is preliminary data.</text>
</comment>
<dbReference type="Proteomes" id="UP001233999">
    <property type="component" value="Unassembled WGS sequence"/>
</dbReference>
<accession>A0AAD7ZJY9</accession>
<reference evidence="1" key="1">
    <citation type="journal article" date="2023" name="IScience">
        <title>Live-bearing cockroach genome reveals convergent evolutionary mechanisms linked to viviparity in insects and beyond.</title>
        <authorList>
            <person name="Fouks B."/>
            <person name="Harrison M.C."/>
            <person name="Mikhailova A.A."/>
            <person name="Marchal E."/>
            <person name="English S."/>
            <person name="Carruthers M."/>
            <person name="Jennings E.C."/>
            <person name="Chiamaka E.L."/>
            <person name="Frigard R.A."/>
            <person name="Pippel M."/>
            <person name="Attardo G.M."/>
            <person name="Benoit J.B."/>
            <person name="Bornberg-Bauer E."/>
            <person name="Tobe S.S."/>
        </authorList>
    </citation>
    <scope>NUCLEOTIDE SEQUENCE</scope>
    <source>
        <strain evidence="1">Stay&amp;Tobe</strain>
    </source>
</reference>
<feature type="non-terminal residue" evidence="1">
    <location>
        <position position="1"/>
    </location>
</feature>
<keyword evidence="2" id="KW-1185">Reference proteome</keyword>
<dbReference type="AlphaFoldDB" id="A0AAD7ZJY9"/>
<organism evidence="1 2">
    <name type="scientific">Diploptera punctata</name>
    <name type="common">Pacific beetle cockroach</name>
    <dbReference type="NCBI Taxonomy" id="6984"/>
    <lineage>
        <taxon>Eukaryota</taxon>
        <taxon>Metazoa</taxon>
        <taxon>Ecdysozoa</taxon>
        <taxon>Arthropoda</taxon>
        <taxon>Hexapoda</taxon>
        <taxon>Insecta</taxon>
        <taxon>Pterygota</taxon>
        <taxon>Neoptera</taxon>
        <taxon>Polyneoptera</taxon>
        <taxon>Dictyoptera</taxon>
        <taxon>Blattodea</taxon>
        <taxon>Blaberoidea</taxon>
        <taxon>Blaberidae</taxon>
        <taxon>Diplopterinae</taxon>
        <taxon>Diploptera</taxon>
    </lineage>
</organism>
<gene>
    <name evidence="1" type="ORF">L9F63_003565</name>
</gene>